<accession>A0ABY5LL74</accession>
<evidence type="ECO:0000313" key="1">
    <source>
        <dbReference type="EMBL" id="UUM32186.1"/>
    </source>
</evidence>
<evidence type="ECO:0008006" key="3">
    <source>
        <dbReference type="Google" id="ProtNLM"/>
    </source>
</evidence>
<sequence>MRQVLLLIIFIGLAPISVLASESIINMSVTAASQESADCGKKRVVHKYIFTDLVMHLTSAITLSTIPYGDDSLIEGEIKLALAITEDLELEGYKLAKNVSEDSPRVKAILNSAPFPELPAGAECFVGKVFIFEFTESEVN</sequence>
<protein>
    <recommendedName>
        <fullName evidence="3">TonB C-terminal domain-containing protein</fullName>
    </recommendedName>
</protein>
<evidence type="ECO:0000313" key="2">
    <source>
        <dbReference type="Proteomes" id="UP001058602"/>
    </source>
</evidence>
<name>A0ABY5LL74_9VIBR</name>
<dbReference type="Proteomes" id="UP001058602">
    <property type="component" value="Chromosome 2"/>
</dbReference>
<gene>
    <name evidence="1" type="ORF">NP165_17995</name>
</gene>
<dbReference type="RefSeq" id="WP_140314137.1">
    <property type="nucleotide sequence ID" value="NZ_CP102097.1"/>
</dbReference>
<keyword evidence="2" id="KW-1185">Reference proteome</keyword>
<organism evidence="1 2">
    <name type="scientific">Vibrio japonicus</name>
    <dbReference type="NCBI Taxonomy" id="1824638"/>
    <lineage>
        <taxon>Bacteria</taxon>
        <taxon>Pseudomonadati</taxon>
        <taxon>Pseudomonadota</taxon>
        <taxon>Gammaproteobacteria</taxon>
        <taxon>Vibrionales</taxon>
        <taxon>Vibrionaceae</taxon>
        <taxon>Vibrio</taxon>
    </lineage>
</organism>
<dbReference type="EMBL" id="CP102097">
    <property type="protein sequence ID" value="UUM32186.1"/>
    <property type="molecule type" value="Genomic_DNA"/>
</dbReference>
<reference evidence="1" key="1">
    <citation type="submission" date="2022-07" db="EMBL/GenBank/DDBJ databases">
        <title>Complete genome of Vibrio japonicus strain JCM 31412T and phylogenomic assessment of the Nereis clade of the genus Vibrio.</title>
        <authorList>
            <person name="Shlafstein M.D."/>
            <person name="Emsley S.A."/>
            <person name="Ushijima B."/>
            <person name="Videau P."/>
            <person name="Saw J.H."/>
        </authorList>
    </citation>
    <scope>NUCLEOTIDE SEQUENCE</scope>
    <source>
        <strain evidence="1">JCM 31412</strain>
    </source>
</reference>
<proteinExistence type="predicted"/>